<keyword evidence="1" id="KW-1133">Transmembrane helix</keyword>
<dbReference type="KEGG" id="hti:HTIA_2140"/>
<evidence type="ECO:0000313" key="3">
    <source>
        <dbReference type="EMBL" id="CCQ34253.1"/>
    </source>
</evidence>
<keyword evidence="6" id="KW-1185">Reference proteome</keyword>
<evidence type="ECO:0000313" key="5">
    <source>
        <dbReference type="Proteomes" id="UP000003861"/>
    </source>
</evidence>
<feature type="transmembrane region" description="Helical" evidence="1">
    <location>
        <begin position="96"/>
        <end position="116"/>
    </location>
</feature>
<dbReference type="Proteomes" id="UP000003861">
    <property type="component" value="Unassembled WGS sequence"/>
</dbReference>
<keyword evidence="1" id="KW-0472">Membrane</keyword>
<evidence type="ECO:0000259" key="2">
    <source>
        <dbReference type="Pfam" id="PF13559"/>
    </source>
</evidence>
<reference evidence="4 5" key="1">
    <citation type="journal article" date="2011" name="J. Bacteriol.">
        <title>Genome sequence of Halorhabdus tiamatea, the first archaeon isolated from a deep-sea anoxic brine lake.</title>
        <authorList>
            <person name="Antunes A."/>
            <person name="Alam I."/>
            <person name="Bajic V.B."/>
            <person name="Stingl U."/>
        </authorList>
    </citation>
    <scope>NUCLEOTIDE SEQUENCE [LARGE SCALE GENOMIC DNA]</scope>
    <source>
        <strain evidence="4 5">SARL4B</strain>
    </source>
</reference>
<reference evidence="4 5" key="2">
    <citation type="journal article" date="2013" name="PLoS ONE">
        <title>INDIGO - INtegrated Data Warehouse of MIcrobial GenOmes with Examples from the Red Sea Extremophiles.</title>
        <authorList>
            <person name="Alam I."/>
            <person name="Antunes A."/>
            <person name="Kamau A.A."/>
            <person name="Ba Alawi W."/>
            <person name="Kalkatawi M."/>
            <person name="Stingl U."/>
            <person name="Bajic V.B."/>
        </authorList>
    </citation>
    <scope>NUCLEOTIDE SEQUENCE [LARGE SCALE GENOMIC DNA]</scope>
    <source>
        <strain evidence="4 5">SARL4B</strain>
    </source>
</reference>
<protein>
    <submittedName>
        <fullName evidence="3">Conserved hypothetical membrane protein (DUF4129)</fullName>
    </submittedName>
</protein>
<dbReference type="EMBL" id="HF571520">
    <property type="protein sequence ID" value="CCQ34253.1"/>
    <property type="molecule type" value="Genomic_DNA"/>
</dbReference>
<dbReference type="HOGENOM" id="CLU_078700_0_0_2"/>
<dbReference type="Proteomes" id="UP000015381">
    <property type="component" value="Chromosome I"/>
</dbReference>
<feature type="transmembrane region" description="Helical" evidence="1">
    <location>
        <begin position="12"/>
        <end position="30"/>
    </location>
</feature>
<gene>
    <name evidence="4" type="ORF">HLRTI_002205</name>
    <name evidence="3" type="ORF">HTIA_2140</name>
</gene>
<reference evidence="3 6" key="3">
    <citation type="journal article" date="2014" name="Environ. Microbiol.">
        <title>Halorhabdus tiamatea: proteogenomics and glycosidase activity measurements identify the first cultivated euryarchaeon from a deep-sea anoxic brine lake as potential polysaccharide degrader.</title>
        <authorList>
            <person name="Werner J."/>
            <person name="Ferrer M."/>
            <person name="Michel G."/>
            <person name="Mann A.J."/>
            <person name="Huang S."/>
            <person name="Juarez S."/>
            <person name="Ciordia S."/>
            <person name="Albar J.P."/>
            <person name="Alcaide M."/>
            <person name="La Cono V."/>
            <person name="Yakimov M.M."/>
            <person name="Antunes A."/>
            <person name="Taborda M."/>
            <person name="Da Costa M.S."/>
            <person name="Amann R.I."/>
            <person name="Gloeckner F.O."/>
            <person name="Golyshina O.V."/>
            <person name="Golyshin P.N."/>
            <person name="Teeling H."/>
        </authorList>
    </citation>
    <scope>NUCLEOTIDE SEQUENCE [LARGE SCALE GENOMIC DNA]</scope>
    <source>
        <strain evidence="6">SARL4B</strain>
        <strain evidence="3">Type strain: SARL4B</strain>
    </source>
</reference>
<feature type="transmembrane region" description="Helical" evidence="1">
    <location>
        <begin position="71"/>
        <end position="91"/>
    </location>
</feature>
<evidence type="ECO:0000313" key="6">
    <source>
        <dbReference type="Proteomes" id="UP000015381"/>
    </source>
</evidence>
<accession>F7PJJ1</accession>
<dbReference type="eggNOG" id="arCOG02170">
    <property type="taxonomic scope" value="Archaea"/>
</dbReference>
<name>F7PJJ1_9EURY</name>
<dbReference type="AlphaFoldDB" id="F7PJJ1"/>
<proteinExistence type="predicted"/>
<dbReference type="InterPro" id="IPR025403">
    <property type="entry name" value="TgpA-like_C"/>
</dbReference>
<dbReference type="Pfam" id="PF13559">
    <property type="entry name" value="DUF4129"/>
    <property type="match status" value="1"/>
</dbReference>
<keyword evidence="1" id="KW-0812">Transmembrane</keyword>
<dbReference type="STRING" id="1033806.HTIA_2140"/>
<feature type="transmembrane region" description="Helical" evidence="1">
    <location>
        <begin position="158"/>
        <end position="176"/>
    </location>
</feature>
<feature type="domain" description="Protein-glutamine gamma-glutamyltransferase-like C-terminal" evidence="2">
    <location>
        <begin position="227"/>
        <end position="293"/>
    </location>
</feature>
<dbReference type="EMBL" id="AFNT02000025">
    <property type="protein sequence ID" value="ERJ05812.1"/>
    <property type="molecule type" value="Genomic_DNA"/>
</dbReference>
<organism evidence="4 5">
    <name type="scientific">Halorhabdus tiamatea SARL4B</name>
    <dbReference type="NCBI Taxonomy" id="1033806"/>
    <lineage>
        <taxon>Archaea</taxon>
        <taxon>Methanobacteriati</taxon>
        <taxon>Methanobacteriota</taxon>
        <taxon>Stenosarchaea group</taxon>
        <taxon>Halobacteria</taxon>
        <taxon>Halobacteriales</taxon>
        <taxon>Haloarculaceae</taxon>
        <taxon>Halorhabdus</taxon>
    </lineage>
</organism>
<evidence type="ECO:0000313" key="4">
    <source>
        <dbReference type="EMBL" id="ERJ05812.1"/>
    </source>
</evidence>
<evidence type="ECO:0000256" key="1">
    <source>
        <dbReference type="SAM" id="Phobius"/>
    </source>
</evidence>
<sequence>MPMQVDRRTVGIIVVGVLGVLGLVLSAATLTDPVGEDVDGEWADPGIGEDPAGEIFSGSLDLPIPPLYLDVLWTVLAVGSLVLLLGSLALLDTDELVRILLLLAVSAIFFVGQVWLLDGAGGGRLFDFAGNLSVGNETVPSLSTGESASPGGGGVSPYLLGAGALVVVVTAGLLYARSGDEAAIDTPGEGPDGNAGEARLSAIGQAAGRAADALDTTDVGASNAVYEAWVEMTEPLDVTDPDTTTAGEFADVAIAAGMAPGDVEELTQIFEDVRYGDAPVSPERAERARAALRHIEATYAGEDR</sequence>